<keyword evidence="1" id="KW-1185">Reference proteome</keyword>
<evidence type="ECO:0000313" key="2">
    <source>
        <dbReference type="WBParaSite" id="MBELARI_LOCUS12628"/>
    </source>
</evidence>
<evidence type="ECO:0000313" key="1">
    <source>
        <dbReference type="Proteomes" id="UP000887575"/>
    </source>
</evidence>
<organism evidence="1 2">
    <name type="scientific">Mesorhabditis belari</name>
    <dbReference type="NCBI Taxonomy" id="2138241"/>
    <lineage>
        <taxon>Eukaryota</taxon>
        <taxon>Metazoa</taxon>
        <taxon>Ecdysozoa</taxon>
        <taxon>Nematoda</taxon>
        <taxon>Chromadorea</taxon>
        <taxon>Rhabditida</taxon>
        <taxon>Rhabditina</taxon>
        <taxon>Rhabditomorpha</taxon>
        <taxon>Rhabditoidea</taxon>
        <taxon>Rhabditidae</taxon>
        <taxon>Mesorhabditinae</taxon>
        <taxon>Mesorhabditis</taxon>
    </lineage>
</organism>
<accession>A0AAF3EF70</accession>
<evidence type="ECO:0000313" key="3">
    <source>
        <dbReference type="WBParaSite" id="MBELARI_LOCUS919"/>
    </source>
</evidence>
<protein>
    <submittedName>
        <fullName evidence="2 3">Uncharacterized protein</fullName>
    </submittedName>
</protein>
<dbReference type="Proteomes" id="UP000887575">
    <property type="component" value="Unassembled WGS sequence"/>
</dbReference>
<proteinExistence type="predicted"/>
<name>A0AAF3EF70_9BILA</name>
<sequence length="266" mass="31256">MSEGIFANENKKFSLINLENLIPFETRYYRLVLSKIRSCKSLRLNFWLDNMPVSRMIEFLRVLDSIRHVAKLELQETQHFYGVIPVEKIIVDWNPAMSVDQEISIRPHKVLAVEEYRKVFEKAAFSNCSLKISTHEFAIKEKFFHVLTNMRTILRNELIIFVFSLKCDDDIGNLFQITVEILGNQFEIDRIDEKTEKPQKLKPFQQLIEAVKENKRNSPSFHFNFNSAESFGYFRDTSKNLSLIVAIFGNNDQHQLETIAQRISEK</sequence>
<reference evidence="2 3" key="1">
    <citation type="submission" date="2024-02" db="UniProtKB">
        <authorList>
            <consortium name="WormBaseParasite"/>
        </authorList>
    </citation>
    <scope>IDENTIFICATION</scope>
</reference>
<dbReference type="WBParaSite" id="MBELARI_LOCUS12628">
    <property type="protein sequence ID" value="MBELARI_LOCUS12628"/>
    <property type="gene ID" value="MBELARI_LOCUS12628"/>
</dbReference>
<dbReference type="WBParaSite" id="MBELARI_LOCUS919">
    <property type="protein sequence ID" value="MBELARI_LOCUS919"/>
    <property type="gene ID" value="MBELARI_LOCUS919"/>
</dbReference>
<dbReference type="AlphaFoldDB" id="A0AAF3EF70"/>